<comment type="similarity">
    <text evidence="2">Belongs to the SUA5 family.</text>
</comment>
<dbReference type="GO" id="GO:0006450">
    <property type="term" value="P:regulation of translational fidelity"/>
    <property type="evidence" value="ECO:0007669"/>
    <property type="project" value="TreeGrafter"/>
</dbReference>
<reference evidence="13" key="1">
    <citation type="journal article" date="2015" name="Nature">
        <title>rRNA introns, odd ribosomes, and small enigmatic genomes across a large radiation of phyla.</title>
        <authorList>
            <person name="Brown C.T."/>
            <person name="Hug L.A."/>
            <person name="Thomas B.C."/>
            <person name="Sharon I."/>
            <person name="Castelle C.J."/>
            <person name="Singh A."/>
            <person name="Wilkins M.J."/>
            <person name="Williams K.H."/>
            <person name="Banfield J.F."/>
        </authorList>
    </citation>
    <scope>NUCLEOTIDE SEQUENCE [LARGE SCALE GENOMIC DNA]</scope>
</reference>
<evidence type="ECO:0000256" key="6">
    <source>
        <dbReference type="ARBA" id="ARBA00022694"/>
    </source>
</evidence>
<evidence type="ECO:0000256" key="5">
    <source>
        <dbReference type="ARBA" id="ARBA00022679"/>
    </source>
</evidence>
<comment type="caution">
    <text evidence="13">The sequence shown here is derived from an EMBL/GenBank/DDBJ whole genome shotgun (WGS) entry which is preliminary data.</text>
</comment>
<evidence type="ECO:0000256" key="11">
    <source>
        <dbReference type="ARBA" id="ARBA00048366"/>
    </source>
</evidence>
<evidence type="ECO:0000256" key="3">
    <source>
        <dbReference type="ARBA" id="ARBA00012584"/>
    </source>
</evidence>
<evidence type="ECO:0000313" key="14">
    <source>
        <dbReference type="Proteomes" id="UP000034852"/>
    </source>
</evidence>
<name>A0A0G0JFT9_9BACT</name>
<accession>A0A0G0JFT9</accession>
<dbReference type="SUPFAM" id="SSF55821">
    <property type="entry name" value="YrdC/RibB"/>
    <property type="match status" value="1"/>
</dbReference>
<sequence length="391" mass="43421">MEVIRINHKLNMDELEKVILSLKSGGLVIYPTETAYGIGASVGSKAGVEKLMRYKGKREGKPISVAVAARKMAEEYVELNGFAQKLYDKFLPGPITVISKVSEEGAGESIFKTLAPNGTLGIRIPDHALPLQIINALKQGITSTSANESGGVTPYKISDIFDNISDEQKALIDIVIDAGDLPERPTSTIIDTTSNPPWILRGEGRGLQIKKGKIGEFEISRVEDLQKVIYEIWKKFPTSANSVCFLLQGELGSGKTTFVQQLGKFLGIKQNMISPSFVLERQYEIDSKNSIAKGFNKLYHYDFWRIEPAEQSDKSASQILEELGVRDALKDAPEVEDSMDGEKQKKIIAIEWPEKIENADKCLALTCDVTISILIRTNRHNQDERTIEVYI</sequence>
<evidence type="ECO:0000313" key="13">
    <source>
        <dbReference type="EMBL" id="KKQ35599.1"/>
    </source>
</evidence>
<proteinExistence type="inferred from homology"/>
<keyword evidence="6" id="KW-0819">tRNA processing</keyword>
<keyword evidence="4" id="KW-0963">Cytoplasm</keyword>
<dbReference type="EC" id="2.7.7.87" evidence="3"/>
<evidence type="ECO:0000259" key="12">
    <source>
        <dbReference type="PROSITE" id="PS51163"/>
    </source>
</evidence>
<evidence type="ECO:0000256" key="8">
    <source>
        <dbReference type="ARBA" id="ARBA00022741"/>
    </source>
</evidence>
<gene>
    <name evidence="13" type="ORF">US52_C0021G0004</name>
</gene>
<dbReference type="Pfam" id="PF01300">
    <property type="entry name" value="Sua5_yciO_yrdC"/>
    <property type="match status" value="1"/>
</dbReference>
<evidence type="ECO:0000256" key="2">
    <source>
        <dbReference type="ARBA" id="ARBA00007663"/>
    </source>
</evidence>
<keyword evidence="8" id="KW-0547">Nucleotide-binding</keyword>
<evidence type="ECO:0000256" key="4">
    <source>
        <dbReference type="ARBA" id="ARBA00022490"/>
    </source>
</evidence>
<dbReference type="Pfam" id="PF02367">
    <property type="entry name" value="TsaE"/>
    <property type="match status" value="1"/>
</dbReference>
<dbReference type="SUPFAM" id="SSF52540">
    <property type="entry name" value="P-loop containing nucleoside triphosphate hydrolases"/>
    <property type="match status" value="2"/>
</dbReference>
<dbReference type="Gene3D" id="3.40.50.300">
    <property type="entry name" value="P-loop containing nucleotide triphosphate hydrolases"/>
    <property type="match status" value="1"/>
</dbReference>
<comment type="catalytic activity">
    <reaction evidence="11">
        <text>L-threonine + hydrogencarbonate + ATP = L-threonylcarbamoyladenylate + diphosphate + H2O</text>
        <dbReference type="Rhea" id="RHEA:36407"/>
        <dbReference type="ChEBI" id="CHEBI:15377"/>
        <dbReference type="ChEBI" id="CHEBI:17544"/>
        <dbReference type="ChEBI" id="CHEBI:30616"/>
        <dbReference type="ChEBI" id="CHEBI:33019"/>
        <dbReference type="ChEBI" id="CHEBI:57926"/>
        <dbReference type="ChEBI" id="CHEBI:73682"/>
        <dbReference type="EC" id="2.7.7.87"/>
    </reaction>
</comment>
<dbReference type="GO" id="GO:0005737">
    <property type="term" value="C:cytoplasm"/>
    <property type="evidence" value="ECO:0007669"/>
    <property type="project" value="UniProtKB-SubCell"/>
</dbReference>
<dbReference type="PANTHER" id="PTHR17490">
    <property type="entry name" value="SUA5"/>
    <property type="match status" value="1"/>
</dbReference>
<keyword evidence="7" id="KW-0548">Nucleotidyltransferase</keyword>
<dbReference type="GO" id="GO:0061710">
    <property type="term" value="F:L-threonylcarbamoyladenylate synthase"/>
    <property type="evidence" value="ECO:0007669"/>
    <property type="project" value="UniProtKB-EC"/>
</dbReference>
<dbReference type="InterPro" id="IPR050156">
    <property type="entry name" value="TC-AMP_synthase_SUA5"/>
</dbReference>
<dbReference type="AlphaFoldDB" id="A0A0G0JFT9"/>
<organism evidence="13 14">
    <name type="scientific">candidate division WS6 bacterium GW2011_GWA2_37_6</name>
    <dbReference type="NCBI Taxonomy" id="1619087"/>
    <lineage>
        <taxon>Bacteria</taxon>
        <taxon>Candidatus Dojkabacteria</taxon>
    </lineage>
</organism>
<evidence type="ECO:0000256" key="7">
    <source>
        <dbReference type="ARBA" id="ARBA00022695"/>
    </source>
</evidence>
<dbReference type="PROSITE" id="PS51163">
    <property type="entry name" value="YRDC"/>
    <property type="match status" value="1"/>
</dbReference>
<dbReference type="Proteomes" id="UP000034852">
    <property type="component" value="Unassembled WGS sequence"/>
</dbReference>
<dbReference type="InterPro" id="IPR003442">
    <property type="entry name" value="T6A_TsaE"/>
</dbReference>
<dbReference type="InterPro" id="IPR017945">
    <property type="entry name" value="DHBP_synth_RibB-like_a/b_dom"/>
</dbReference>
<dbReference type="GO" id="GO:0005524">
    <property type="term" value="F:ATP binding"/>
    <property type="evidence" value="ECO:0007669"/>
    <property type="project" value="UniProtKB-KW"/>
</dbReference>
<keyword evidence="9" id="KW-0067">ATP-binding</keyword>
<keyword evidence="5" id="KW-0808">Transferase</keyword>
<dbReference type="NCBIfam" id="TIGR00057">
    <property type="entry name" value="L-threonylcarbamoyladenylate synthase"/>
    <property type="match status" value="1"/>
</dbReference>
<dbReference type="GO" id="GO:0000049">
    <property type="term" value="F:tRNA binding"/>
    <property type="evidence" value="ECO:0007669"/>
    <property type="project" value="TreeGrafter"/>
</dbReference>
<dbReference type="InterPro" id="IPR027417">
    <property type="entry name" value="P-loop_NTPase"/>
</dbReference>
<dbReference type="GO" id="GO:0003725">
    <property type="term" value="F:double-stranded RNA binding"/>
    <property type="evidence" value="ECO:0007669"/>
    <property type="project" value="InterPro"/>
</dbReference>
<evidence type="ECO:0000256" key="1">
    <source>
        <dbReference type="ARBA" id="ARBA00004496"/>
    </source>
</evidence>
<dbReference type="PANTHER" id="PTHR17490:SF16">
    <property type="entry name" value="THREONYLCARBAMOYL-AMP SYNTHASE"/>
    <property type="match status" value="1"/>
</dbReference>
<comment type="subcellular location">
    <subcellularLocation>
        <location evidence="1">Cytoplasm</location>
    </subcellularLocation>
</comment>
<evidence type="ECO:0000256" key="10">
    <source>
        <dbReference type="ARBA" id="ARBA00029774"/>
    </source>
</evidence>
<feature type="domain" description="YrdC-like" evidence="12">
    <location>
        <begin position="12"/>
        <end position="205"/>
    </location>
</feature>
<dbReference type="Gene3D" id="3.90.870.10">
    <property type="entry name" value="DHBP synthase"/>
    <property type="match status" value="1"/>
</dbReference>
<dbReference type="EMBL" id="LBTH01000021">
    <property type="protein sequence ID" value="KKQ35599.1"/>
    <property type="molecule type" value="Genomic_DNA"/>
</dbReference>
<evidence type="ECO:0000256" key="9">
    <source>
        <dbReference type="ARBA" id="ARBA00022840"/>
    </source>
</evidence>
<dbReference type="GO" id="GO:0002949">
    <property type="term" value="P:tRNA threonylcarbamoyladenosine modification"/>
    <property type="evidence" value="ECO:0007669"/>
    <property type="project" value="InterPro"/>
</dbReference>
<dbReference type="InterPro" id="IPR006070">
    <property type="entry name" value="Sua5-like_dom"/>
</dbReference>
<protein>
    <recommendedName>
        <fullName evidence="10">L-threonylcarbamoyladenylate synthase</fullName>
        <ecNumber evidence="3">2.7.7.87</ecNumber>
    </recommendedName>
    <alternativeName>
        <fullName evidence="10">L-threonylcarbamoyladenylate synthase</fullName>
    </alternativeName>
</protein>